<dbReference type="AlphaFoldDB" id="A0A8H6QGA1"/>
<reference evidence="1" key="1">
    <citation type="submission" date="2020-06" db="EMBL/GenBank/DDBJ databases">
        <title>Draft genome sequences of strains closely related to Aspergillus parafelis and Aspergillus hiratsukae.</title>
        <authorList>
            <person name="Dos Santos R.A.C."/>
            <person name="Rivero-Menendez O."/>
            <person name="Steenwyk J.L."/>
            <person name="Mead M.E."/>
            <person name="Goldman G.H."/>
            <person name="Alastruey-Izquierdo A."/>
            <person name="Rokas A."/>
        </authorList>
    </citation>
    <scope>NUCLEOTIDE SEQUENCE</scope>
    <source>
        <strain evidence="1">CNM-CM5623</strain>
        <strain evidence="2">CNM-CM7691</strain>
    </source>
</reference>
<dbReference type="OrthoDB" id="4430587at2759"/>
<evidence type="ECO:0000313" key="3">
    <source>
        <dbReference type="Proteomes" id="UP000641853"/>
    </source>
</evidence>
<gene>
    <name evidence="1" type="ORF">CNMCM5623_004224</name>
    <name evidence="2" type="ORF">CNMCM7691_002508</name>
</gene>
<evidence type="ECO:0000313" key="4">
    <source>
        <dbReference type="Proteomes" id="UP000654922"/>
    </source>
</evidence>
<name>A0A8H6QGA1_9EURO</name>
<evidence type="ECO:0000313" key="1">
    <source>
        <dbReference type="EMBL" id="KAF7171949.1"/>
    </source>
</evidence>
<dbReference type="Proteomes" id="UP000641853">
    <property type="component" value="Unassembled WGS sequence"/>
</dbReference>
<evidence type="ECO:0008006" key="5">
    <source>
        <dbReference type="Google" id="ProtNLM"/>
    </source>
</evidence>
<comment type="caution">
    <text evidence="1">The sequence shown here is derived from an EMBL/GenBank/DDBJ whole genome shotgun (WGS) entry which is preliminary data.</text>
</comment>
<accession>A0A8H6QGA1</accession>
<proteinExistence type="predicted"/>
<evidence type="ECO:0000313" key="2">
    <source>
        <dbReference type="EMBL" id="KAF7176379.1"/>
    </source>
</evidence>
<dbReference type="EMBL" id="JACBAE010001160">
    <property type="protein sequence ID" value="KAF7171949.1"/>
    <property type="molecule type" value="Genomic_DNA"/>
</dbReference>
<keyword evidence="3" id="KW-1185">Reference proteome</keyword>
<organism evidence="1 4">
    <name type="scientific">Aspergillus felis</name>
    <dbReference type="NCBI Taxonomy" id="1287682"/>
    <lineage>
        <taxon>Eukaryota</taxon>
        <taxon>Fungi</taxon>
        <taxon>Dikarya</taxon>
        <taxon>Ascomycota</taxon>
        <taxon>Pezizomycotina</taxon>
        <taxon>Eurotiomycetes</taxon>
        <taxon>Eurotiomycetidae</taxon>
        <taxon>Eurotiales</taxon>
        <taxon>Aspergillaceae</taxon>
        <taxon>Aspergillus</taxon>
        <taxon>Aspergillus subgen. Fumigati</taxon>
    </lineage>
</organism>
<dbReference type="Proteomes" id="UP000654922">
    <property type="component" value="Unassembled WGS sequence"/>
</dbReference>
<protein>
    <recommendedName>
        <fullName evidence="5">Glyoxalase family protein</fullName>
    </recommendedName>
</protein>
<sequence>MSEEHDDPNPIDLLTRIATLLARVASNLRHNHLDRSTIQTLLLHYSSRAESDGRLINASRQDSECVEHGVFLSYVHVELLSWLTKHNYTIPPSSVKWYSWRKLIARKYHLPSIFSIRAHTAQLEDLFRNVVDKGELLHSALRARGIEVPDVAIDYRQVTPQASQGTPPEALHKLLHRAMLAEVLLREGKVSC</sequence>
<dbReference type="EMBL" id="JACBAG010001912">
    <property type="protein sequence ID" value="KAF7176379.1"/>
    <property type="molecule type" value="Genomic_DNA"/>
</dbReference>